<dbReference type="HOGENOM" id="CLU_1635881_0_0_1"/>
<protein>
    <submittedName>
        <fullName evidence="2">Uncharacterized protein</fullName>
    </submittedName>
</protein>
<accession>R0MJN5</accession>
<name>R0MJN5_NOSB1</name>
<proteinExistence type="predicted"/>
<evidence type="ECO:0000256" key="1">
    <source>
        <dbReference type="SAM" id="MobiDB-lite"/>
    </source>
</evidence>
<keyword evidence="3" id="KW-1185">Reference proteome</keyword>
<feature type="compositionally biased region" description="Polar residues" evidence="1">
    <location>
        <begin position="48"/>
        <end position="85"/>
    </location>
</feature>
<gene>
    <name evidence="2" type="ORF">NBO_264g0001</name>
</gene>
<reference evidence="2 3" key="1">
    <citation type="journal article" date="2013" name="BMC Genomics">
        <title>Comparative genomics of parasitic silkworm microsporidia reveal an association between genome expansion and host adaptation.</title>
        <authorList>
            <person name="Pan G."/>
            <person name="Xu J."/>
            <person name="Li T."/>
            <person name="Xia Q."/>
            <person name="Liu S.L."/>
            <person name="Zhang G."/>
            <person name="Li S."/>
            <person name="Li C."/>
            <person name="Liu H."/>
            <person name="Yang L."/>
            <person name="Liu T."/>
            <person name="Zhang X."/>
            <person name="Wu Z."/>
            <person name="Fan W."/>
            <person name="Dang X."/>
            <person name="Xiang H."/>
            <person name="Tao M."/>
            <person name="Li Y."/>
            <person name="Hu J."/>
            <person name="Li Z."/>
            <person name="Lin L."/>
            <person name="Luo J."/>
            <person name="Geng L."/>
            <person name="Wang L."/>
            <person name="Long M."/>
            <person name="Wan Y."/>
            <person name="He N."/>
            <person name="Zhang Z."/>
            <person name="Lu C."/>
            <person name="Keeling P.J."/>
            <person name="Wang J."/>
            <person name="Xiang Z."/>
            <person name="Zhou Z."/>
        </authorList>
    </citation>
    <scope>NUCLEOTIDE SEQUENCE [LARGE SCALE GENOMIC DNA]</scope>
    <source>
        <strain evidence="3">CQ1 / CVCC 102059</strain>
    </source>
</reference>
<feature type="compositionally biased region" description="Basic and acidic residues" evidence="1">
    <location>
        <begin position="27"/>
        <end position="36"/>
    </location>
</feature>
<dbReference type="Proteomes" id="UP000016927">
    <property type="component" value="Unassembled WGS sequence"/>
</dbReference>
<feature type="region of interest" description="Disordered" evidence="1">
    <location>
        <begin position="15"/>
        <end position="146"/>
    </location>
</feature>
<organism evidence="2 3">
    <name type="scientific">Nosema bombycis (strain CQ1 / CVCC 102059)</name>
    <name type="common">Microsporidian parasite</name>
    <name type="synonym">Pebrine of silkworm</name>
    <dbReference type="NCBI Taxonomy" id="578461"/>
    <lineage>
        <taxon>Eukaryota</taxon>
        <taxon>Fungi</taxon>
        <taxon>Fungi incertae sedis</taxon>
        <taxon>Microsporidia</taxon>
        <taxon>Nosematidae</taxon>
        <taxon>Nosema</taxon>
    </lineage>
</organism>
<feature type="compositionally biased region" description="Polar residues" evidence="1">
    <location>
        <begin position="114"/>
        <end position="146"/>
    </location>
</feature>
<sequence>MEDYDLDTKGYYLRLNSCDDSPSQKFKLVDMPKTDQTKTPLAPLPNESDGNSQNNVNDACSNVNMSNKSPASIPNTADNNSQNSIADPCSNVNSAKATSAPNSNSANDNSQNSITDPCSKNVNTAKATSAPNSNTANGKSQNNIADPCSTYSFFNRRISVWQ</sequence>
<dbReference type="AlphaFoldDB" id="R0MJN5"/>
<dbReference type="EMBL" id="KB909172">
    <property type="protein sequence ID" value="EOB12998.1"/>
    <property type="molecule type" value="Genomic_DNA"/>
</dbReference>
<feature type="compositionally biased region" description="Low complexity" evidence="1">
    <location>
        <begin position="93"/>
        <end position="113"/>
    </location>
</feature>
<feature type="non-terminal residue" evidence="2">
    <location>
        <position position="162"/>
    </location>
</feature>
<evidence type="ECO:0000313" key="3">
    <source>
        <dbReference type="Proteomes" id="UP000016927"/>
    </source>
</evidence>
<evidence type="ECO:0000313" key="2">
    <source>
        <dbReference type="EMBL" id="EOB12998.1"/>
    </source>
</evidence>
<dbReference type="VEuPathDB" id="MicrosporidiaDB:NBO_264g0001"/>